<keyword evidence="5 9" id="KW-1133">Transmembrane helix</keyword>
<evidence type="ECO:0000256" key="9">
    <source>
        <dbReference type="SAM" id="Phobius"/>
    </source>
</evidence>
<comment type="caution">
    <text evidence="10">The sequence shown here is derived from an EMBL/GenBank/DDBJ whole genome shotgun (WGS) entry which is preliminary data.</text>
</comment>
<accession>A0A4Q2KEA9</accession>
<protein>
    <submittedName>
        <fullName evidence="10">MBOAT family protein</fullName>
    </submittedName>
</protein>
<dbReference type="InterPro" id="IPR024194">
    <property type="entry name" value="Ac/AlaTfrase_AlgI/DltB"/>
</dbReference>
<dbReference type="EMBL" id="SDOZ01000002">
    <property type="protein sequence ID" value="RXZ61541.1"/>
    <property type="molecule type" value="Genomic_DNA"/>
</dbReference>
<dbReference type="GO" id="GO:0016746">
    <property type="term" value="F:acyltransferase activity"/>
    <property type="evidence" value="ECO:0007669"/>
    <property type="project" value="UniProtKB-KW"/>
</dbReference>
<dbReference type="GO" id="GO:0042121">
    <property type="term" value="P:alginic acid biosynthetic process"/>
    <property type="evidence" value="ECO:0007669"/>
    <property type="project" value="InterPro"/>
</dbReference>
<feature type="transmembrane region" description="Helical" evidence="9">
    <location>
        <begin position="27"/>
        <end position="46"/>
    </location>
</feature>
<dbReference type="AlphaFoldDB" id="A0A4Q2KEA9"/>
<evidence type="ECO:0000256" key="8">
    <source>
        <dbReference type="SAM" id="MobiDB-lite"/>
    </source>
</evidence>
<keyword evidence="6 7" id="KW-0472">Membrane</keyword>
<dbReference type="InterPro" id="IPR004299">
    <property type="entry name" value="MBOAT_fam"/>
</dbReference>
<feature type="transmembrane region" description="Helical" evidence="9">
    <location>
        <begin position="241"/>
        <end position="262"/>
    </location>
</feature>
<evidence type="ECO:0000313" key="11">
    <source>
        <dbReference type="Proteomes" id="UP000291269"/>
    </source>
</evidence>
<evidence type="ECO:0000256" key="1">
    <source>
        <dbReference type="ARBA" id="ARBA00004651"/>
    </source>
</evidence>
<feature type="region of interest" description="Disordered" evidence="8">
    <location>
        <begin position="1"/>
        <end position="21"/>
    </location>
</feature>
<keyword evidence="7" id="KW-0808">Transferase</keyword>
<feature type="transmembrane region" description="Helical" evidence="9">
    <location>
        <begin position="66"/>
        <end position="87"/>
    </location>
</feature>
<evidence type="ECO:0000256" key="4">
    <source>
        <dbReference type="ARBA" id="ARBA00022692"/>
    </source>
</evidence>
<evidence type="ECO:0000256" key="6">
    <source>
        <dbReference type="ARBA" id="ARBA00023136"/>
    </source>
</evidence>
<feature type="transmembrane region" description="Helical" evidence="9">
    <location>
        <begin position="487"/>
        <end position="506"/>
    </location>
</feature>
<evidence type="ECO:0000313" key="10">
    <source>
        <dbReference type="EMBL" id="RXZ61541.1"/>
    </source>
</evidence>
<feature type="transmembrane region" description="Helical" evidence="9">
    <location>
        <begin position="130"/>
        <end position="154"/>
    </location>
</feature>
<feature type="transmembrane region" description="Helical" evidence="9">
    <location>
        <begin position="174"/>
        <end position="192"/>
    </location>
</feature>
<comment type="similarity">
    <text evidence="2 7">Belongs to the membrane-bound acyltransferase family.</text>
</comment>
<dbReference type="GO" id="GO:0005886">
    <property type="term" value="C:plasma membrane"/>
    <property type="evidence" value="ECO:0007669"/>
    <property type="project" value="UniProtKB-SubCell"/>
</dbReference>
<dbReference type="Pfam" id="PF03062">
    <property type="entry name" value="MBOAT"/>
    <property type="match status" value="1"/>
</dbReference>
<dbReference type="PIRSF" id="PIRSF016636">
    <property type="entry name" value="AlgI_DltB"/>
    <property type="match status" value="1"/>
</dbReference>
<evidence type="ECO:0000256" key="7">
    <source>
        <dbReference type="PIRNR" id="PIRNR016636"/>
    </source>
</evidence>
<organism evidence="10 11">
    <name type="scientific">Candidatus Borkfalkia ceftriaxoniphila</name>
    <dbReference type="NCBI Taxonomy" id="2508949"/>
    <lineage>
        <taxon>Bacteria</taxon>
        <taxon>Bacillati</taxon>
        <taxon>Bacillota</taxon>
        <taxon>Clostridia</taxon>
        <taxon>Christensenellales</taxon>
        <taxon>Christensenellaceae</taxon>
        <taxon>Candidatus Borkfalkia</taxon>
    </lineage>
</organism>
<dbReference type="OrthoDB" id="9805788at2"/>
<keyword evidence="3 7" id="KW-1003">Cell membrane</keyword>
<feature type="transmembrane region" description="Helical" evidence="9">
    <location>
        <begin position="99"/>
        <end position="118"/>
    </location>
</feature>
<evidence type="ECO:0000256" key="3">
    <source>
        <dbReference type="ARBA" id="ARBA00022475"/>
    </source>
</evidence>
<feature type="compositionally biased region" description="Basic and acidic residues" evidence="8">
    <location>
        <begin position="12"/>
        <end position="21"/>
    </location>
</feature>
<comment type="subcellular location">
    <subcellularLocation>
        <location evidence="1">Cell membrane</location>
        <topology evidence="1">Multi-pass membrane protein</topology>
    </subcellularLocation>
</comment>
<keyword evidence="7" id="KW-0012">Acyltransferase</keyword>
<dbReference type="PANTHER" id="PTHR13285:SF18">
    <property type="entry name" value="PROTEIN-CYSTEINE N-PALMITOYLTRANSFERASE RASP"/>
    <property type="match status" value="1"/>
</dbReference>
<dbReference type="Proteomes" id="UP000291269">
    <property type="component" value="Unassembled WGS sequence"/>
</dbReference>
<feature type="transmembrane region" description="Helical" evidence="9">
    <location>
        <begin position="330"/>
        <end position="347"/>
    </location>
</feature>
<keyword evidence="4 9" id="KW-0812">Transmembrane</keyword>
<dbReference type="InterPro" id="IPR051085">
    <property type="entry name" value="MB_O-acyltransferase"/>
</dbReference>
<feature type="transmembrane region" description="Helical" evidence="9">
    <location>
        <begin position="391"/>
        <end position="409"/>
    </location>
</feature>
<feature type="transmembrane region" description="Helical" evidence="9">
    <location>
        <begin position="449"/>
        <end position="466"/>
    </location>
</feature>
<gene>
    <name evidence="10" type="ORF">ESZ91_03885</name>
</gene>
<name>A0A4Q2KEA9_9FIRM</name>
<sequence>MRGSQHDLFSAESREDHEKRGKGSMNFNSLSFLLFLPLVVCLYWCLPHKFRWILLLIASYYFYMCWNVKLIFLILTTTAVSYVSGLCMERASNIRIKKLMLGITLFVCLGLLVFFKYADFLLQSIVGALNFFGADIVGISLNILLPVGISFYTFQTLSYVIDVYRGKIRAERHFGYFALFVSYFPQLVAGPIERPENLLPQLKSPQNLDGENVKTGLKFLVSGFVQKCVIADFCGIYVDKVYANLASSNALAVFIASGLFLIQMYNDFAGYSEIAMGAARLMGVKLTRNFNEPLRSKSYTEFFRRWHITLNQWFTDYVYIPLGGSRKGKLRKIVNTLVVFFLCGLWHGADWTYVLWGLTAGIFVCAESVLKKPALKLCGKLHIRPDSGILPLLRWGIVMVLFSLSAILFRAQSISEIITAFNRIFTANGFGTGYWSECAEQLGLNAGKLLLLLLSLSVMILLPKLTECNHALFLGEKRVLISETTGAMFFGIFCIAFCWLALLSQTDASGFQYFQF</sequence>
<reference evidence="10 11" key="1">
    <citation type="journal article" date="2019" name="Gut">
        <title>Antibiotics-induced monodominance of a novel gut bacterial order.</title>
        <authorList>
            <person name="Hildebrand F."/>
            <person name="Moitinho-Silva L."/>
            <person name="Blasche S."/>
            <person name="Jahn M.T."/>
            <person name="Gossmann T.I."/>
            <person name="Heuerta-Cepas J."/>
            <person name="Hercog R."/>
            <person name="Luetge M."/>
            <person name="Bahram M."/>
            <person name="Pryszlak A."/>
            <person name="Alves R.J."/>
            <person name="Waszak S.M."/>
            <person name="Zhu A."/>
            <person name="Ye L."/>
            <person name="Costea P.I."/>
            <person name="Aalvink S."/>
            <person name="Belzer C."/>
            <person name="Forslund S.K."/>
            <person name="Sunagawa S."/>
            <person name="Hentschel U."/>
            <person name="Merten C."/>
            <person name="Patil K.R."/>
            <person name="Benes V."/>
            <person name="Bork P."/>
        </authorList>
    </citation>
    <scope>NUCLEOTIDE SEQUENCE [LARGE SCALE GENOMIC DNA]</scope>
    <source>
        <strain evidence="10 11">HDS1380</strain>
    </source>
</reference>
<evidence type="ECO:0000256" key="5">
    <source>
        <dbReference type="ARBA" id="ARBA00022989"/>
    </source>
</evidence>
<keyword evidence="11" id="KW-1185">Reference proteome</keyword>
<dbReference type="InterPro" id="IPR028362">
    <property type="entry name" value="AlgI"/>
</dbReference>
<dbReference type="PANTHER" id="PTHR13285">
    <property type="entry name" value="ACYLTRANSFERASE"/>
    <property type="match status" value="1"/>
</dbReference>
<dbReference type="PIRSF" id="PIRSF500217">
    <property type="entry name" value="AlgI"/>
    <property type="match status" value="1"/>
</dbReference>
<proteinExistence type="inferred from homology"/>
<evidence type="ECO:0000256" key="2">
    <source>
        <dbReference type="ARBA" id="ARBA00010323"/>
    </source>
</evidence>